<sequence length="296" mass="32377">MSNKIVPNIYRTVIDDVIASIKHEFEEYGVGEDVLAELQHKWEDKVIASRVAEFEPPAPAPHFPPHAMQMMPQYAPVHHPYQPPPPPQIAHQSQPAAQSHSQVKSEPVDNRYMLNSGTYTLPPLPGPKINNTARPNPGGQTSVLNFSAGPQQGRAPAIPQVDGPSDDSDDSATPPPAAYAPRTAHPSLPQPQASSSASSSQTPVDLEAINSDLDDSDTEDEDLEDGAGPNTDIVFCTYDKVARVKSKWKCILKDGMIHANGKDYLFSRCTGYAVFLYTRAEQVLTLTANNREFDWV</sequence>
<dbReference type="GO" id="GO:0006367">
    <property type="term" value="P:transcription initiation at RNA polymerase II promoter"/>
    <property type="evidence" value="ECO:0007669"/>
    <property type="project" value="InterPro"/>
</dbReference>
<dbReference type="SUPFAM" id="SSF47396">
    <property type="entry name" value="Transcription factor IIA (TFIIA), alpha-helical domain"/>
    <property type="match status" value="1"/>
</dbReference>
<dbReference type="InterPro" id="IPR004855">
    <property type="entry name" value="TFIIA_asu/bsu"/>
</dbReference>
<protein>
    <recommendedName>
        <fullName evidence="5">Transcription initiation factor IIA large subunit</fullName>
    </recommendedName>
</protein>
<evidence type="ECO:0000256" key="6">
    <source>
        <dbReference type="SAM" id="MobiDB-lite"/>
    </source>
</evidence>
<feature type="region of interest" description="Disordered" evidence="6">
    <location>
        <begin position="75"/>
        <end position="203"/>
    </location>
</feature>
<keyword evidence="3" id="KW-0804">Transcription</keyword>
<name>A0AAD7IRI6_9AGAR</name>
<feature type="compositionally biased region" description="Low complexity" evidence="6">
    <location>
        <begin position="89"/>
        <end position="102"/>
    </location>
</feature>
<gene>
    <name evidence="7" type="ORF">B0H16DRAFT_1555552</name>
</gene>
<dbReference type="FunFam" id="1.10.287.100:FF:000001">
    <property type="entry name" value="Transcription initiation factor IIA subunit"/>
    <property type="match status" value="1"/>
</dbReference>
<evidence type="ECO:0000313" key="7">
    <source>
        <dbReference type="EMBL" id="KAJ7747320.1"/>
    </source>
</evidence>
<dbReference type="Proteomes" id="UP001215598">
    <property type="component" value="Unassembled WGS sequence"/>
</dbReference>
<accession>A0AAD7IRI6</accession>
<dbReference type="Gene3D" id="1.10.287.100">
    <property type="match status" value="1"/>
</dbReference>
<comment type="similarity">
    <text evidence="2">Belongs to the TFIIA subunit 1 family.</text>
</comment>
<organism evidence="7 8">
    <name type="scientific">Mycena metata</name>
    <dbReference type="NCBI Taxonomy" id="1033252"/>
    <lineage>
        <taxon>Eukaryota</taxon>
        <taxon>Fungi</taxon>
        <taxon>Dikarya</taxon>
        <taxon>Basidiomycota</taxon>
        <taxon>Agaricomycotina</taxon>
        <taxon>Agaricomycetes</taxon>
        <taxon>Agaricomycetidae</taxon>
        <taxon>Agaricales</taxon>
        <taxon>Marasmiineae</taxon>
        <taxon>Mycenaceae</taxon>
        <taxon>Mycena</taxon>
    </lineage>
</organism>
<dbReference type="EMBL" id="JARKIB010000077">
    <property type="protein sequence ID" value="KAJ7747320.1"/>
    <property type="molecule type" value="Genomic_DNA"/>
</dbReference>
<evidence type="ECO:0000256" key="4">
    <source>
        <dbReference type="ARBA" id="ARBA00023242"/>
    </source>
</evidence>
<comment type="caution">
    <text evidence="7">The sequence shown here is derived from an EMBL/GenBank/DDBJ whole genome shotgun (WGS) entry which is preliminary data.</text>
</comment>
<evidence type="ECO:0000256" key="1">
    <source>
        <dbReference type="ARBA" id="ARBA00004123"/>
    </source>
</evidence>
<dbReference type="CDD" id="cd07976">
    <property type="entry name" value="TFIIA_alpha_beta_like"/>
    <property type="match status" value="1"/>
</dbReference>
<dbReference type="PANTHER" id="PTHR12694">
    <property type="entry name" value="TRANSCRIPTION INITIATION FACTOR IIA SUBUNIT 1"/>
    <property type="match status" value="1"/>
</dbReference>
<proteinExistence type="inferred from homology"/>
<feature type="compositionally biased region" description="Polar residues" evidence="6">
    <location>
        <begin position="129"/>
        <end position="150"/>
    </location>
</feature>
<evidence type="ECO:0000256" key="5">
    <source>
        <dbReference type="ARBA" id="ARBA00074154"/>
    </source>
</evidence>
<evidence type="ECO:0000256" key="3">
    <source>
        <dbReference type="ARBA" id="ARBA00023163"/>
    </source>
</evidence>
<dbReference type="PANTHER" id="PTHR12694:SF8">
    <property type="entry name" value="TRANSCRIPTION INITIATION FACTOR IIA SUBUNIT 1"/>
    <property type="match status" value="1"/>
</dbReference>
<evidence type="ECO:0000256" key="2">
    <source>
        <dbReference type="ARBA" id="ARBA00010059"/>
    </source>
</evidence>
<dbReference type="AlphaFoldDB" id="A0AAD7IRI6"/>
<dbReference type="Pfam" id="PF03153">
    <property type="entry name" value="TFIIA"/>
    <property type="match status" value="2"/>
</dbReference>
<keyword evidence="8" id="KW-1185">Reference proteome</keyword>
<reference evidence="7" key="1">
    <citation type="submission" date="2023-03" db="EMBL/GenBank/DDBJ databases">
        <title>Massive genome expansion in bonnet fungi (Mycena s.s.) driven by repeated elements and novel gene families across ecological guilds.</title>
        <authorList>
            <consortium name="Lawrence Berkeley National Laboratory"/>
            <person name="Harder C.B."/>
            <person name="Miyauchi S."/>
            <person name="Viragh M."/>
            <person name="Kuo A."/>
            <person name="Thoen E."/>
            <person name="Andreopoulos B."/>
            <person name="Lu D."/>
            <person name="Skrede I."/>
            <person name="Drula E."/>
            <person name="Henrissat B."/>
            <person name="Morin E."/>
            <person name="Kohler A."/>
            <person name="Barry K."/>
            <person name="LaButti K."/>
            <person name="Morin E."/>
            <person name="Salamov A."/>
            <person name="Lipzen A."/>
            <person name="Mereny Z."/>
            <person name="Hegedus B."/>
            <person name="Baldrian P."/>
            <person name="Stursova M."/>
            <person name="Weitz H."/>
            <person name="Taylor A."/>
            <person name="Grigoriev I.V."/>
            <person name="Nagy L.G."/>
            <person name="Martin F."/>
            <person name="Kauserud H."/>
        </authorList>
    </citation>
    <scope>NUCLEOTIDE SEQUENCE</scope>
    <source>
        <strain evidence="7">CBHHK182m</strain>
    </source>
</reference>
<dbReference type="InterPro" id="IPR009088">
    <property type="entry name" value="TFIIA_b-brl"/>
</dbReference>
<keyword evidence="4" id="KW-0539">Nucleus</keyword>
<dbReference type="SMART" id="SM01371">
    <property type="entry name" value="TFIIA"/>
    <property type="match status" value="1"/>
</dbReference>
<dbReference type="Gene3D" id="2.30.18.10">
    <property type="entry name" value="Transcription factor IIA (TFIIA), beta-barrel domain"/>
    <property type="match status" value="1"/>
</dbReference>
<dbReference type="SUPFAM" id="SSF50784">
    <property type="entry name" value="Transcription factor IIA (TFIIA), beta-barrel domain"/>
    <property type="match status" value="1"/>
</dbReference>
<evidence type="ECO:0000313" key="8">
    <source>
        <dbReference type="Proteomes" id="UP001215598"/>
    </source>
</evidence>
<dbReference type="GO" id="GO:0005672">
    <property type="term" value="C:transcription factor TFIIA complex"/>
    <property type="evidence" value="ECO:0007669"/>
    <property type="project" value="InterPro"/>
</dbReference>
<comment type="subcellular location">
    <subcellularLocation>
        <location evidence="1">Nucleus</location>
    </subcellularLocation>
</comment>
<feature type="compositionally biased region" description="Low complexity" evidence="6">
    <location>
        <begin position="179"/>
        <end position="201"/>
    </location>
</feature>